<keyword evidence="2" id="KW-1185">Reference proteome</keyword>
<sequence length="234" mass="26911">MLYRVFPSGRSSCLSLILIIATFSIAAVVATPIAPYDHHWLQPRVSKTITNLKVWLGVYNIKENKWDPKTRGYQPFGIQTFSICFSLDPCFAVTPTSNGAVTFLEVPNLAPRNQKANLWDLKGKVSFYHDRRYKDQKNRERPEKELVYEVLKDVSKLQASLRELHSEITITDDTTYVTGVLEYVQKQGAIDLALDMQLFNQIVDKCQEDRMRKTERVKKTMSFSNIINDKDSTP</sequence>
<gene>
    <name evidence="1" type="ORF">GGU10DRAFT_357868</name>
</gene>
<organism evidence="1 2">
    <name type="scientific">Lentinula aff. detonsa</name>
    <dbReference type="NCBI Taxonomy" id="2804958"/>
    <lineage>
        <taxon>Eukaryota</taxon>
        <taxon>Fungi</taxon>
        <taxon>Dikarya</taxon>
        <taxon>Basidiomycota</taxon>
        <taxon>Agaricomycotina</taxon>
        <taxon>Agaricomycetes</taxon>
        <taxon>Agaricomycetidae</taxon>
        <taxon>Agaricales</taxon>
        <taxon>Marasmiineae</taxon>
        <taxon>Omphalotaceae</taxon>
        <taxon>Lentinula</taxon>
    </lineage>
</organism>
<dbReference type="Proteomes" id="UP001163798">
    <property type="component" value="Unassembled WGS sequence"/>
</dbReference>
<feature type="non-terminal residue" evidence="1">
    <location>
        <position position="234"/>
    </location>
</feature>
<protein>
    <submittedName>
        <fullName evidence="1">Uncharacterized protein</fullName>
    </submittedName>
</protein>
<dbReference type="EMBL" id="MU793377">
    <property type="protein sequence ID" value="KAJ3784425.1"/>
    <property type="molecule type" value="Genomic_DNA"/>
</dbReference>
<name>A0AA38KPI2_9AGAR</name>
<accession>A0AA38KPI2</accession>
<comment type="caution">
    <text evidence="1">The sequence shown here is derived from an EMBL/GenBank/DDBJ whole genome shotgun (WGS) entry which is preliminary data.</text>
</comment>
<dbReference type="AlphaFoldDB" id="A0AA38KPI2"/>
<evidence type="ECO:0000313" key="2">
    <source>
        <dbReference type="Proteomes" id="UP001163798"/>
    </source>
</evidence>
<evidence type="ECO:0000313" key="1">
    <source>
        <dbReference type="EMBL" id="KAJ3784425.1"/>
    </source>
</evidence>
<reference evidence="1" key="1">
    <citation type="submission" date="2022-08" db="EMBL/GenBank/DDBJ databases">
        <authorList>
            <consortium name="DOE Joint Genome Institute"/>
            <person name="Min B."/>
            <person name="Riley R."/>
            <person name="Sierra-Patev S."/>
            <person name="Naranjo-Ortiz M."/>
            <person name="Looney B."/>
            <person name="Konkel Z."/>
            <person name="Slot J.C."/>
            <person name="Sakamoto Y."/>
            <person name="Steenwyk J.L."/>
            <person name="Rokas A."/>
            <person name="Carro J."/>
            <person name="Camarero S."/>
            <person name="Ferreira P."/>
            <person name="Molpeceres G."/>
            <person name="Ruiz-Duenas F.J."/>
            <person name="Serrano A."/>
            <person name="Henrissat B."/>
            <person name="Drula E."/>
            <person name="Hughes K.W."/>
            <person name="Mata J.L."/>
            <person name="Ishikawa N.K."/>
            <person name="Vargas-Isla R."/>
            <person name="Ushijima S."/>
            <person name="Smith C.A."/>
            <person name="Ahrendt S."/>
            <person name="Andreopoulos W."/>
            <person name="He G."/>
            <person name="Labutti K."/>
            <person name="Lipzen A."/>
            <person name="Ng V."/>
            <person name="Sandor L."/>
            <person name="Barry K."/>
            <person name="Martinez A.T."/>
            <person name="Xiao Y."/>
            <person name="Gibbons J.G."/>
            <person name="Terashima K."/>
            <person name="Hibbett D.S."/>
            <person name="Grigoriev I.V."/>
        </authorList>
    </citation>
    <scope>NUCLEOTIDE SEQUENCE</scope>
    <source>
        <strain evidence="1">TFB10291</strain>
    </source>
</reference>
<proteinExistence type="predicted"/>